<evidence type="ECO:0000256" key="2">
    <source>
        <dbReference type="ARBA" id="ARBA00001946"/>
    </source>
</evidence>
<name>A0AAF0BKQ3_9PROT</name>
<evidence type="ECO:0000256" key="7">
    <source>
        <dbReference type="ARBA" id="ARBA00022490"/>
    </source>
</evidence>
<dbReference type="PROSITE" id="PS00844">
    <property type="entry name" value="DALA_DALA_LIGASE_2"/>
    <property type="match status" value="1"/>
</dbReference>
<dbReference type="Gene3D" id="3.40.50.20">
    <property type="match status" value="1"/>
</dbReference>
<dbReference type="PROSITE" id="PS50975">
    <property type="entry name" value="ATP_GRASP"/>
    <property type="match status" value="1"/>
</dbReference>
<keyword evidence="13 15" id="KW-0961">Cell wall biogenesis/degradation</keyword>
<dbReference type="Gene3D" id="3.30.470.20">
    <property type="entry name" value="ATP-grasp fold, B domain"/>
    <property type="match status" value="1"/>
</dbReference>
<comment type="catalytic activity">
    <reaction evidence="14 15">
        <text>2 D-alanine + ATP = D-alanyl-D-alanine + ADP + phosphate + H(+)</text>
        <dbReference type="Rhea" id="RHEA:11224"/>
        <dbReference type="ChEBI" id="CHEBI:15378"/>
        <dbReference type="ChEBI" id="CHEBI:30616"/>
        <dbReference type="ChEBI" id="CHEBI:43474"/>
        <dbReference type="ChEBI" id="CHEBI:57416"/>
        <dbReference type="ChEBI" id="CHEBI:57822"/>
        <dbReference type="ChEBI" id="CHEBI:456216"/>
        <dbReference type="EC" id="6.3.2.4"/>
    </reaction>
</comment>
<evidence type="ECO:0000256" key="9">
    <source>
        <dbReference type="ARBA" id="ARBA00022741"/>
    </source>
</evidence>
<dbReference type="RefSeq" id="WP_289504258.1">
    <property type="nucleotide sequence ID" value="NZ_CP116805.1"/>
</dbReference>
<comment type="pathway">
    <text evidence="15">Cell wall biogenesis; peptidoglycan biosynthesis.</text>
</comment>
<dbReference type="GO" id="GO:0071555">
    <property type="term" value="P:cell wall organization"/>
    <property type="evidence" value="ECO:0007669"/>
    <property type="project" value="UniProtKB-KW"/>
</dbReference>
<dbReference type="Pfam" id="PF07478">
    <property type="entry name" value="Dala_Dala_lig_C"/>
    <property type="match status" value="1"/>
</dbReference>
<dbReference type="InterPro" id="IPR005905">
    <property type="entry name" value="D_ala_D_ala"/>
</dbReference>
<dbReference type="EMBL" id="CP116805">
    <property type="protein sequence ID" value="WCL54539.1"/>
    <property type="molecule type" value="Genomic_DNA"/>
</dbReference>
<protein>
    <recommendedName>
        <fullName evidence="6 15">D-alanine--D-alanine ligase</fullName>
        <ecNumber evidence="6 15">6.3.2.4</ecNumber>
    </recommendedName>
    <alternativeName>
        <fullName evidence="15">D-Ala-D-Ala ligase</fullName>
    </alternativeName>
    <alternativeName>
        <fullName evidence="15">D-alanylalanine synthetase</fullName>
    </alternativeName>
</protein>
<evidence type="ECO:0000256" key="14">
    <source>
        <dbReference type="ARBA" id="ARBA00047614"/>
    </source>
</evidence>
<dbReference type="KEGG" id="gso:PH603_02050"/>
<dbReference type="Proteomes" id="UP001217500">
    <property type="component" value="Chromosome"/>
</dbReference>
<evidence type="ECO:0000256" key="8">
    <source>
        <dbReference type="ARBA" id="ARBA00022598"/>
    </source>
</evidence>
<evidence type="ECO:0000256" key="16">
    <source>
        <dbReference type="PROSITE-ProRule" id="PRU00409"/>
    </source>
</evidence>
<evidence type="ECO:0000313" key="19">
    <source>
        <dbReference type="Proteomes" id="UP001217500"/>
    </source>
</evidence>
<dbReference type="PROSITE" id="PS00843">
    <property type="entry name" value="DALA_DALA_LIGASE_1"/>
    <property type="match status" value="1"/>
</dbReference>
<dbReference type="InterPro" id="IPR016185">
    <property type="entry name" value="PreATP-grasp_dom_sf"/>
</dbReference>
<dbReference type="HAMAP" id="MF_00047">
    <property type="entry name" value="Dala_Dala_lig"/>
    <property type="match status" value="1"/>
</dbReference>
<dbReference type="GO" id="GO:0008716">
    <property type="term" value="F:D-alanine-D-alanine ligase activity"/>
    <property type="evidence" value="ECO:0007669"/>
    <property type="project" value="UniProtKB-UniRule"/>
</dbReference>
<comment type="subcellular location">
    <subcellularLocation>
        <location evidence="4 15">Cytoplasm</location>
    </subcellularLocation>
</comment>
<dbReference type="InterPro" id="IPR011127">
    <property type="entry name" value="Dala_Dala_lig_N"/>
</dbReference>
<dbReference type="GO" id="GO:0005524">
    <property type="term" value="F:ATP binding"/>
    <property type="evidence" value="ECO:0007669"/>
    <property type="project" value="UniProtKB-UniRule"/>
</dbReference>
<dbReference type="PANTHER" id="PTHR23132:SF23">
    <property type="entry name" value="D-ALANINE--D-ALANINE LIGASE B"/>
    <property type="match status" value="1"/>
</dbReference>
<proteinExistence type="inferred from homology"/>
<keyword evidence="8 15" id="KW-0436">Ligase</keyword>
<keyword evidence="12 15" id="KW-0573">Peptidoglycan synthesis</keyword>
<evidence type="ECO:0000256" key="11">
    <source>
        <dbReference type="ARBA" id="ARBA00022960"/>
    </source>
</evidence>
<dbReference type="GO" id="GO:0008360">
    <property type="term" value="P:regulation of cell shape"/>
    <property type="evidence" value="ECO:0007669"/>
    <property type="project" value="UniProtKB-KW"/>
</dbReference>
<dbReference type="InterPro" id="IPR000291">
    <property type="entry name" value="D-Ala_lig_Van_CS"/>
</dbReference>
<keyword evidence="9 16" id="KW-0547">Nucleotide-binding</keyword>
<evidence type="ECO:0000259" key="17">
    <source>
        <dbReference type="PROSITE" id="PS50975"/>
    </source>
</evidence>
<evidence type="ECO:0000256" key="5">
    <source>
        <dbReference type="ARBA" id="ARBA00010871"/>
    </source>
</evidence>
<evidence type="ECO:0000256" key="10">
    <source>
        <dbReference type="ARBA" id="ARBA00022840"/>
    </source>
</evidence>
<dbReference type="AlphaFoldDB" id="A0AAF0BKQ3"/>
<keyword evidence="19" id="KW-1185">Reference proteome</keyword>
<dbReference type="GO" id="GO:0046872">
    <property type="term" value="F:metal ion binding"/>
    <property type="evidence" value="ECO:0007669"/>
    <property type="project" value="InterPro"/>
</dbReference>
<dbReference type="PANTHER" id="PTHR23132">
    <property type="entry name" value="D-ALANINE--D-ALANINE LIGASE"/>
    <property type="match status" value="1"/>
</dbReference>
<evidence type="ECO:0000256" key="1">
    <source>
        <dbReference type="ARBA" id="ARBA00001936"/>
    </source>
</evidence>
<dbReference type="Gene3D" id="3.30.1490.20">
    <property type="entry name" value="ATP-grasp fold, A domain"/>
    <property type="match status" value="1"/>
</dbReference>
<evidence type="ECO:0000256" key="4">
    <source>
        <dbReference type="ARBA" id="ARBA00004496"/>
    </source>
</evidence>
<evidence type="ECO:0000313" key="18">
    <source>
        <dbReference type="EMBL" id="WCL54539.1"/>
    </source>
</evidence>
<keyword evidence="10 16" id="KW-0067">ATP-binding</keyword>
<keyword evidence="7 15" id="KW-0963">Cytoplasm</keyword>
<accession>A0AAF0BKQ3</accession>
<comment type="cofactor">
    <cofactor evidence="2">
        <name>Mg(2+)</name>
        <dbReference type="ChEBI" id="CHEBI:18420"/>
    </cofactor>
</comment>
<organism evidence="18 19">
    <name type="scientific">Gimibacter soli</name>
    <dbReference type="NCBI Taxonomy" id="3024400"/>
    <lineage>
        <taxon>Bacteria</taxon>
        <taxon>Pseudomonadati</taxon>
        <taxon>Pseudomonadota</taxon>
        <taxon>Alphaproteobacteria</taxon>
        <taxon>Kordiimonadales</taxon>
        <taxon>Temperatibacteraceae</taxon>
        <taxon>Gimibacter</taxon>
    </lineage>
</organism>
<dbReference type="SUPFAM" id="SSF56059">
    <property type="entry name" value="Glutathione synthetase ATP-binding domain-like"/>
    <property type="match status" value="1"/>
</dbReference>
<sequence>MGKQVIAVIFGGRSVEHDVSVLSGLQFLEALDPGRYEGLPVYVDALGQWWTGAALLKRSRYPLTEKAPKDLTPVQLDLATPANGRPQLVGTQKGLLGEKRINLPFDLMVPAIHGSNGEDGTLSGLLDFAGVPYAGCRTLGAAATMDKAFAKRTARAAGLKVLPELVVKRPKAGTFLDADQLMKDLEAATGPVTFPYIVKPNNLGSSVGVSKAKDADGLVAALMSAFRLDSEVIVEPFVANLTEYNVAVRRDADGTILTSAIEEPMRDADLLDFKNKYLAGGTPGGAKLDTGPSEGMASLNRTLNPPSLSAAEDAFIRETASAIFDALSLAGSVRIDFLCNRESGDIWLNEVNTIPGSFGYFLWEAAAKPISFLALTAAMIEEGFRLSAARLGSTDGAAVGAGIFARG</sequence>
<dbReference type="Pfam" id="PF01820">
    <property type="entry name" value="Dala_Dala_lig_N"/>
    <property type="match status" value="1"/>
</dbReference>
<evidence type="ECO:0000256" key="6">
    <source>
        <dbReference type="ARBA" id="ARBA00012216"/>
    </source>
</evidence>
<dbReference type="EC" id="6.3.2.4" evidence="6 15"/>
<feature type="domain" description="ATP-grasp" evidence="17">
    <location>
        <begin position="159"/>
        <end position="381"/>
    </location>
</feature>
<evidence type="ECO:0000256" key="13">
    <source>
        <dbReference type="ARBA" id="ARBA00023316"/>
    </source>
</evidence>
<dbReference type="SUPFAM" id="SSF52440">
    <property type="entry name" value="PreATP-grasp domain"/>
    <property type="match status" value="1"/>
</dbReference>
<reference evidence="18" key="1">
    <citation type="submission" date="2023-01" db="EMBL/GenBank/DDBJ databases">
        <title>The genome sequence of Kordiimonadaceae bacterium 6D33.</title>
        <authorList>
            <person name="Liu Y."/>
        </authorList>
    </citation>
    <scope>NUCLEOTIDE SEQUENCE</scope>
    <source>
        <strain evidence="18">6D33</strain>
    </source>
</reference>
<comment type="cofactor">
    <cofactor evidence="1">
        <name>Mn(2+)</name>
        <dbReference type="ChEBI" id="CHEBI:29035"/>
    </cofactor>
</comment>
<gene>
    <name evidence="15" type="primary">ddl</name>
    <name evidence="18" type="ORF">PH603_02050</name>
</gene>
<dbReference type="InterPro" id="IPR013815">
    <property type="entry name" value="ATP_grasp_subdomain_1"/>
</dbReference>
<evidence type="ECO:0000256" key="3">
    <source>
        <dbReference type="ARBA" id="ARBA00003921"/>
    </source>
</evidence>
<dbReference type="InterPro" id="IPR011761">
    <property type="entry name" value="ATP-grasp"/>
</dbReference>
<comment type="function">
    <text evidence="3 15">Cell wall formation.</text>
</comment>
<keyword evidence="11 15" id="KW-0133">Cell shape</keyword>
<evidence type="ECO:0000256" key="12">
    <source>
        <dbReference type="ARBA" id="ARBA00022984"/>
    </source>
</evidence>
<dbReference type="GO" id="GO:0005737">
    <property type="term" value="C:cytoplasm"/>
    <property type="evidence" value="ECO:0007669"/>
    <property type="project" value="UniProtKB-SubCell"/>
</dbReference>
<dbReference type="InterPro" id="IPR011095">
    <property type="entry name" value="Dala_Dala_lig_C"/>
</dbReference>
<evidence type="ECO:0000256" key="15">
    <source>
        <dbReference type="HAMAP-Rule" id="MF_00047"/>
    </source>
</evidence>
<comment type="similarity">
    <text evidence="5 15">Belongs to the D-alanine--D-alanine ligase family.</text>
</comment>
<dbReference type="GO" id="GO:0009252">
    <property type="term" value="P:peptidoglycan biosynthetic process"/>
    <property type="evidence" value="ECO:0007669"/>
    <property type="project" value="UniProtKB-UniRule"/>
</dbReference>